<evidence type="ECO:0000313" key="3">
    <source>
        <dbReference type="EMBL" id="RZU53025.1"/>
    </source>
</evidence>
<keyword evidence="4" id="KW-1185">Reference proteome</keyword>
<name>A0A4Q7ZRC5_9ACTN</name>
<proteinExistence type="predicted"/>
<gene>
    <name evidence="3" type="ORF">EV385_4909</name>
</gene>
<comment type="caution">
    <text evidence="3">The sequence shown here is derived from an EMBL/GenBank/DDBJ whole genome shotgun (WGS) entry which is preliminary data.</text>
</comment>
<feature type="region of interest" description="Disordered" evidence="1">
    <location>
        <begin position="82"/>
        <end position="162"/>
    </location>
</feature>
<feature type="compositionally biased region" description="Low complexity" evidence="1">
    <location>
        <begin position="105"/>
        <end position="144"/>
    </location>
</feature>
<sequence length="162" mass="16456">MYHGHPHGYAADTRDAATVRLRRPAAAEATAGRRGAAPDPIFVDRTGRRRRLFASAGTACGLLLALAMLAMFAGITVGTPRALPGLPGAGADRTVARVKAGRSHTAPTAATRPRTTAPAAAATASATPDPSGTPSATASATPDGNPHRRVPSHTPTARGKKK</sequence>
<keyword evidence="2" id="KW-0472">Membrane</keyword>
<evidence type="ECO:0000313" key="4">
    <source>
        <dbReference type="Proteomes" id="UP000292564"/>
    </source>
</evidence>
<dbReference type="AlphaFoldDB" id="A0A4Q7ZRC5"/>
<accession>A0A4Q7ZRC5</accession>
<keyword evidence="2" id="KW-1133">Transmembrane helix</keyword>
<protein>
    <submittedName>
        <fullName evidence="3">Uncharacterized protein</fullName>
    </submittedName>
</protein>
<evidence type="ECO:0000256" key="1">
    <source>
        <dbReference type="SAM" id="MobiDB-lite"/>
    </source>
</evidence>
<dbReference type="EMBL" id="SHKY01000001">
    <property type="protein sequence ID" value="RZU53025.1"/>
    <property type="molecule type" value="Genomic_DNA"/>
</dbReference>
<reference evidence="3 4" key="1">
    <citation type="submission" date="2019-02" db="EMBL/GenBank/DDBJ databases">
        <title>Sequencing the genomes of 1000 actinobacteria strains.</title>
        <authorList>
            <person name="Klenk H.-P."/>
        </authorList>
    </citation>
    <scope>NUCLEOTIDE SEQUENCE [LARGE SCALE GENOMIC DNA]</scope>
    <source>
        <strain evidence="3 4">DSM 45162</strain>
    </source>
</reference>
<dbReference type="Proteomes" id="UP000292564">
    <property type="component" value="Unassembled WGS sequence"/>
</dbReference>
<organism evidence="3 4">
    <name type="scientific">Krasilnikovia cinnamomea</name>
    <dbReference type="NCBI Taxonomy" id="349313"/>
    <lineage>
        <taxon>Bacteria</taxon>
        <taxon>Bacillati</taxon>
        <taxon>Actinomycetota</taxon>
        <taxon>Actinomycetes</taxon>
        <taxon>Micromonosporales</taxon>
        <taxon>Micromonosporaceae</taxon>
        <taxon>Krasilnikovia</taxon>
    </lineage>
</organism>
<evidence type="ECO:0000256" key="2">
    <source>
        <dbReference type="SAM" id="Phobius"/>
    </source>
</evidence>
<dbReference type="RefSeq" id="WP_130511563.1">
    <property type="nucleotide sequence ID" value="NZ_SHKY01000001.1"/>
</dbReference>
<keyword evidence="2" id="KW-0812">Transmembrane</keyword>
<feature type="transmembrane region" description="Helical" evidence="2">
    <location>
        <begin position="52"/>
        <end position="75"/>
    </location>
</feature>